<reference evidence="3" key="1">
    <citation type="submission" date="2016-10" db="EMBL/GenBank/DDBJ databases">
        <authorList>
            <person name="Varghese N."/>
            <person name="Submissions S."/>
        </authorList>
    </citation>
    <scope>NUCLEOTIDE SEQUENCE [LARGE SCALE GENOMIC DNA]</scope>
    <source>
        <strain evidence="3">CGMCC 1.7738</strain>
    </source>
</reference>
<evidence type="ECO:0000313" key="2">
    <source>
        <dbReference type="EMBL" id="SFL01099.1"/>
    </source>
</evidence>
<organism evidence="2 3">
    <name type="scientific">Halogranum rubrum</name>
    <dbReference type="NCBI Taxonomy" id="553466"/>
    <lineage>
        <taxon>Archaea</taxon>
        <taxon>Methanobacteriati</taxon>
        <taxon>Methanobacteriota</taxon>
        <taxon>Stenosarchaea group</taxon>
        <taxon>Halobacteria</taxon>
        <taxon>Halobacteriales</taxon>
        <taxon>Haloferacaceae</taxon>
    </lineage>
</organism>
<keyword evidence="3" id="KW-1185">Reference proteome</keyword>
<protein>
    <recommendedName>
        <fullName evidence="4">RecA-superfamily ATPase, KaiC/GvpD/RAD55 family</fullName>
    </recommendedName>
</protein>
<dbReference type="Pfam" id="PF24336">
    <property type="entry name" value="DUF7504"/>
    <property type="match status" value="1"/>
</dbReference>
<feature type="compositionally biased region" description="Polar residues" evidence="1">
    <location>
        <begin position="107"/>
        <end position="116"/>
    </location>
</feature>
<dbReference type="AlphaFoldDB" id="A0A1I4E7G6"/>
<dbReference type="RefSeq" id="WP_089868833.1">
    <property type="nucleotide sequence ID" value="NZ_FOTC01000002.1"/>
</dbReference>
<evidence type="ECO:0000256" key="1">
    <source>
        <dbReference type="SAM" id="MobiDB-lite"/>
    </source>
</evidence>
<dbReference type="EMBL" id="FOTC01000002">
    <property type="protein sequence ID" value="SFL01099.1"/>
    <property type="molecule type" value="Genomic_DNA"/>
</dbReference>
<proteinExistence type="predicted"/>
<sequence length="247" mass="27374">MEGDVERLESHLQSLKRRGANVLVLTDPSEAATSTVCLQLLGCESMVRRRLLVRTRDNTPLDTDFDPTRFGFVDVTGSATRATLTESADRPDSGDVTDRFGTVDSVEPQTPYTPASTADDMPRWFSRVEPNASLSTLARHVHDHLTRFETTDPKPGEIRVCVDSLDTLVDDAPSHHLRRFLQVVTSRIRAAGAIGHFHLSASPRENSPVTVDGLFDATVETRPTVDGTQQRWTLHGPGIQTDWLQFD</sequence>
<accession>A0A1I4E7G6</accession>
<name>A0A1I4E7G6_9EURY</name>
<gene>
    <name evidence="2" type="ORF">SAMN04487950_1927</name>
</gene>
<feature type="compositionally biased region" description="Basic and acidic residues" evidence="1">
    <location>
        <begin position="87"/>
        <end position="98"/>
    </location>
</feature>
<feature type="region of interest" description="Disordered" evidence="1">
    <location>
        <begin position="85"/>
        <end position="118"/>
    </location>
</feature>
<evidence type="ECO:0008006" key="4">
    <source>
        <dbReference type="Google" id="ProtNLM"/>
    </source>
</evidence>
<dbReference type="Proteomes" id="UP000199607">
    <property type="component" value="Unassembled WGS sequence"/>
</dbReference>
<dbReference type="InterPro" id="IPR055927">
    <property type="entry name" value="DUF7504"/>
</dbReference>
<evidence type="ECO:0000313" key="3">
    <source>
        <dbReference type="Proteomes" id="UP000199607"/>
    </source>
</evidence>